<evidence type="ECO:0000313" key="1">
    <source>
        <dbReference type="EMBL" id="PJE60815.1"/>
    </source>
</evidence>
<gene>
    <name evidence="1" type="ORF">COU86_01785</name>
</gene>
<dbReference type="Gene3D" id="2.50.20.10">
    <property type="entry name" value="Lipoprotein localisation LolA/LolB/LppX"/>
    <property type="match status" value="1"/>
</dbReference>
<sequence>MNKKIVPLVGILLVLGVGGYIYFQQKSSPPVSPEIKKAQQEMLANCKYDKDFCKYAANGIVAMSRGYTMTSESTYNGKKSKMILKSDGKENSESVSYTDGKEEGSFISLNKTTYMKGPGETVWTEYPPTKDEGGKQTGIFDFEALKKELGDTTKEVADTLVVKKVGTEACGKLTCSVFEMTEKGTNSTTKIWVDTKEYFARKMETGSKEGVSTVTFEYGPVTITKPSPVKKLPTFDSTSLNNTGVNVNSEEVKNLLKNIPQTNTQETAPIEETPAE</sequence>
<organism evidence="1 2">
    <name type="scientific">Candidatus Roizmanbacteria bacterium CG10_big_fil_rev_8_21_14_0_10_36_26</name>
    <dbReference type="NCBI Taxonomy" id="1974851"/>
    <lineage>
        <taxon>Bacteria</taxon>
        <taxon>Candidatus Roizmaniibacteriota</taxon>
    </lineage>
</organism>
<comment type="caution">
    <text evidence="1">The sequence shown here is derived from an EMBL/GenBank/DDBJ whole genome shotgun (WGS) entry which is preliminary data.</text>
</comment>
<reference evidence="2" key="1">
    <citation type="submission" date="2017-09" db="EMBL/GenBank/DDBJ databases">
        <title>Depth-based differentiation of microbial function through sediment-hosted aquifers and enrichment of novel symbionts in the deep terrestrial subsurface.</title>
        <authorList>
            <person name="Probst A.J."/>
            <person name="Ladd B."/>
            <person name="Jarett J.K."/>
            <person name="Geller-Mcgrath D.E."/>
            <person name="Sieber C.M.K."/>
            <person name="Emerson J.B."/>
            <person name="Anantharaman K."/>
            <person name="Thomas B.C."/>
            <person name="Malmstrom R."/>
            <person name="Stieglmeier M."/>
            <person name="Klingl A."/>
            <person name="Woyke T."/>
            <person name="Ryan C.M."/>
            <person name="Banfield J.F."/>
        </authorList>
    </citation>
    <scope>NUCLEOTIDE SEQUENCE [LARGE SCALE GENOMIC DNA]</scope>
</reference>
<evidence type="ECO:0000313" key="2">
    <source>
        <dbReference type="Proteomes" id="UP000231434"/>
    </source>
</evidence>
<name>A0A2M8KLM0_9BACT</name>
<dbReference type="AlphaFoldDB" id="A0A2M8KLM0"/>
<protein>
    <recommendedName>
        <fullName evidence="3">DUF4412 domain-containing protein</fullName>
    </recommendedName>
</protein>
<proteinExistence type="predicted"/>
<evidence type="ECO:0008006" key="3">
    <source>
        <dbReference type="Google" id="ProtNLM"/>
    </source>
</evidence>
<accession>A0A2M8KLM0</accession>
<dbReference type="EMBL" id="PFEB01000027">
    <property type="protein sequence ID" value="PJE60815.1"/>
    <property type="molecule type" value="Genomic_DNA"/>
</dbReference>
<dbReference type="Proteomes" id="UP000231434">
    <property type="component" value="Unassembled WGS sequence"/>
</dbReference>